<evidence type="ECO:0000313" key="1">
    <source>
        <dbReference type="EMBL" id="OTY87011.1"/>
    </source>
</evidence>
<accession>A0A9X6IJF3</accession>
<comment type="caution">
    <text evidence="1">The sequence shown here is derived from an EMBL/GenBank/DDBJ whole genome shotgun (WGS) entry which is preliminary data.</text>
</comment>
<reference evidence="1 2" key="1">
    <citation type="submission" date="2016-10" db="EMBL/GenBank/DDBJ databases">
        <title>Comparative genomics of Bacillus thuringiensis reveals a path to pathogens against multiple invertebrate hosts.</title>
        <authorList>
            <person name="Zheng J."/>
            <person name="Gao Q."/>
            <person name="Liu H."/>
            <person name="Peng D."/>
            <person name="Ruan L."/>
            <person name="Sun M."/>
        </authorList>
    </citation>
    <scope>NUCLEOTIDE SEQUENCE [LARGE SCALE GENOMIC DNA]</scope>
    <source>
        <strain evidence="1">BGSC 4I4</strain>
    </source>
</reference>
<dbReference type="Proteomes" id="UP000194882">
    <property type="component" value="Unassembled WGS sequence"/>
</dbReference>
<gene>
    <name evidence="1" type="ORF">BK754_26110</name>
</gene>
<protein>
    <submittedName>
        <fullName evidence="1">Phage tail protein</fullName>
    </submittedName>
</protein>
<organism evidence="1 2">
    <name type="scientific">Bacillus thuringiensis serovar subtoxicus</name>
    <dbReference type="NCBI Taxonomy" id="475791"/>
    <lineage>
        <taxon>Bacteria</taxon>
        <taxon>Bacillati</taxon>
        <taxon>Bacillota</taxon>
        <taxon>Bacilli</taxon>
        <taxon>Bacillales</taxon>
        <taxon>Bacillaceae</taxon>
        <taxon>Bacillus</taxon>
        <taxon>Bacillus cereus group</taxon>
    </lineage>
</organism>
<dbReference type="EMBL" id="NFDT01000198">
    <property type="protein sequence ID" value="OTY87011.1"/>
    <property type="molecule type" value="Genomic_DNA"/>
</dbReference>
<name>A0A9X6IJF3_BACTU</name>
<dbReference type="AlphaFoldDB" id="A0A9X6IJF3"/>
<evidence type="ECO:0000313" key="2">
    <source>
        <dbReference type="Proteomes" id="UP000194882"/>
    </source>
</evidence>
<dbReference type="Gene3D" id="2.40.30.200">
    <property type="match status" value="1"/>
</dbReference>
<dbReference type="RefSeq" id="WP_086412394.1">
    <property type="nucleotide sequence ID" value="NZ_NFDT01000198.1"/>
</dbReference>
<sequence length="239" mass="27169">MLYGINFNGKHSYDDMGYTMPADGRDIGFPSKEKIVVKVPFSNVEYDFSEIYGSQTYTSRTLKYQFNVLRQGNFTPHAMQIEKTKLINWLMNTGGRKKLYDDTIPGYYFLAEVESAADFQDDWETGTMTVTFRAYPFMIAELYEGNDIWDSFNFDLDVAQTTNFTVNGMLQMVLLNVGASGVVPEITTSKQMKIIKDGVTYTVSTGITRDKNFVLKSGENPIKVTGNGTISFRFYKELI</sequence>
<proteinExistence type="predicted"/>